<proteinExistence type="predicted"/>
<dbReference type="OrthoDB" id="2389281at2"/>
<evidence type="ECO:0000256" key="1">
    <source>
        <dbReference type="ARBA" id="ARBA00022729"/>
    </source>
</evidence>
<keyword evidence="6" id="KW-1185">Reference proteome</keyword>
<evidence type="ECO:0000259" key="4">
    <source>
        <dbReference type="Pfam" id="PF11611"/>
    </source>
</evidence>
<comment type="caution">
    <text evidence="5">The sequence shown here is derived from an EMBL/GenBank/DDBJ whole genome shotgun (WGS) entry which is preliminary data.</text>
</comment>
<evidence type="ECO:0000313" key="6">
    <source>
        <dbReference type="Proteomes" id="UP000295310"/>
    </source>
</evidence>
<dbReference type="EMBL" id="SCWA01000015">
    <property type="protein sequence ID" value="TDL95326.1"/>
    <property type="molecule type" value="Genomic_DNA"/>
</dbReference>
<dbReference type="Pfam" id="PF11611">
    <property type="entry name" value="DUF4352"/>
    <property type="match status" value="1"/>
</dbReference>
<dbReference type="InterPro" id="IPR029050">
    <property type="entry name" value="Immunoprotect_excell_Ig-like"/>
</dbReference>
<gene>
    <name evidence="5" type="ORF">ERX27_08555</name>
</gene>
<evidence type="ECO:0000256" key="2">
    <source>
        <dbReference type="SAM" id="MobiDB-lite"/>
    </source>
</evidence>
<sequence>MARKDKEVVYSSEQGREQYTENGERIVYVERQPKKKKNPFLIGCLGLLLLMILLGACVAAMGGGNDNENSSTDTKESTSTTEKSDSKEAEKKYKIGDEVTKKNVTFKPTKAYYTDERNEFAETKADKVLVVEMDIKNNGKEDIPVGTDVSAYADGKKLESYPINDTLMDGLSSGRSISGKQGFAVVGNPKEIELEFEPFLSGEKAIYTVKPE</sequence>
<evidence type="ECO:0000256" key="3">
    <source>
        <dbReference type="SAM" id="Phobius"/>
    </source>
</evidence>
<name>A0A4R6BBX7_9STAP</name>
<dbReference type="RefSeq" id="WP_133432424.1">
    <property type="nucleotide sequence ID" value="NZ_SCWA01000015.1"/>
</dbReference>
<dbReference type="Proteomes" id="UP000295310">
    <property type="component" value="Unassembled WGS sequence"/>
</dbReference>
<keyword evidence="1" id="KW-0732">Signal</keyword>
<dbReference type="InterPro" id="IPR029051">
    <property type="entry name" value="DUF4352"/>
</dbReference>
<feature type="compositionally biased region" description="Basic and acidic residues" evidence="2">
    <location>
        <begin position="82"/>
        <end position="92"/>
    </location>
</feature>
<organism evidence="5 6">
    <name type="scientific">Macrococcus brunensis</name>
    <dbReference type="NCBI Taxonomy" id="198483"/>
    <lineage>
        <taxon>Bacteria</taxon>
        <taxon>Bacillati</taxon>
        <taxon>Bacillota</taxon>
        <taxon>Bacilli</taxon>
        <taxon>Bacillales</taxon>
        <taxon>Staphylococcaceae</taxon>
        <taxon>Macrococcus</taxon>
    </lineage>
</organism>
<keyword evidence="3" id="KW-1133">Transmembrane helix</keyword>
<protein>
    <submittedName>
        <fullName evidence="5">DUF5067 domain-containing protein</fullName>
    </submittedName>
</protein>
<keyword evidence="3" id="KW-0812">Transmembrane</keyword>
<feature type="region of interest" description="Disordered" evidence="2">
    <location>
        <begin position="1"/>
        <end position="22"/>
    </location>
</feature>
<dbReference type="Gene3D" id="2.60.40.1240">
    <property type="match status" value="1"/>
</dbReference>
<feature type="region of interest" description="Disordered" evidence="2">
    <location>
        <begin position="63"/>
        <end position="92"/>
    </location>
</feature>
<keyword evidence="3" id="KW-0472">Membrane</keyword>
<feature type="compositionally biased region" description="Low complexity" evidence="2">
    <location>
        <begin position="67"/>
        <end position="81"/>
    </location>
</feature>
<reference evidence="5 6" key="1">
    <citation type="submission" date="2019-01" db="EMBL/GenBank/DDBJ databases">
        <title>Draft genome sequences of the type strains of six Macrococcus species.</title>
        <authorList>
            <person name="Mazhar S."/>
            <person name="Altermann E."/>
            <person name="Hill C."/>
            <person name="Mcauliffe O."/>
        </authorList>
    </citation>
    <scope>NUCLEOTIDE SEQUENCE [LARGE SCALE GENOMIC DNA]</scope>
    <source>
        <strain evidence="5 6">CCM4811</strain>
    </source>
</reference>
<evidence type="ECO:0000313" key="5">
    <source>
        <dbReference type="EMBL" id="TDL95326.1"/>
    </source>
</evidence>
<feature type="domain" description="DUF4352" evidence="4">
    <location>
        <begin position="93"/>
        <end position="203"/>
    </location>
</feature>
<feature type="transmembrane region" description="Helical" evidence="3">
    <location>
        <begin position="40"/>
        <end position="62"/>
    </location>
</feature>
<dbReference type="AlphaFoldDB" id="A0A4R6BBX7"/>
<accession>A0A4R6BBX7</accession>